<keyword evidence="1" id="KW-1133">Transmembrane helix</keyword>
<evidence type="ECO:0000313" key="3">
    <source>
        <dbReference type="Proteomes" id="UP000053947"/>
    </source>
</evidence>
<dbReference type="EMBL" id="LFDV01000002">
    <property type="protein sequence ID" value="KTB48812.1"/>
    <property type="molecule type" value="Genomic_DNA"/>
</dbReference>
<accession>A0A0W0GJS3</accession>
<keyword evidence="3" id="KW-1185">Reference proteome</keyword>
<dbReference type="AlphaFoldDB" id="A0A0W0GJS3"/>
<name>A0A0W0GJS3_9CHLR</name>
<comment type="caution">
    <text evidence="2">The sequence shown here is derived from an EMBL/GenBank/DDBJ whole genome shotgun (WGS) entry which is preliminary data.</text>
</comment>
<protein>
    <submittedName>
        <fullName evidence="2">Uncharacterized protein</fullName>
    </submittedName>
</protein>
<keyword evidence="1" id="KW-0812">Transmembrane</keyword>
<gene>
    <name evidence="2" type="ORF">DEALK_16590</name>
</gene>
<dbReference type="STRING" id="1217799.DEALK_16590"/>
<keyword evidence="1" id="KW-0472">Membrane</keyword>
<evidence type="ECO:0000313" key="2">
    <source>
        <dbReference type="EMBL" id="KTB48812.1"/>
    </source>
</evidence>
<evidence type="ECO:0000256" key="1">
    <source>
        <dbReference type="SAM" id="Phobius"/>
    </source>
</evidence>
<reference evidence="2 3" key="1">
    <citation type="submission" date="2015-06" db="EMBL/GenBank/DDBJ databases">
        <title>Genome sequence of the organohalide-respiring Dehalogenimonas alkenigignens type strain (IP3-3T).</title>
        <authorList>
            <person name="Key T.A."/>
            <person name="Richmond D.P."/>
            <person name="Bowman K.S."/>
            <person name="Cho Y.-J."/>
            <person name="Chun J."/>
            <person name="da Costa M.S."/>
            <person name="Rainey F.A."/>
            <person name="Moe W.M."/>
        </authorList>
    </citation>
    <scope>NUCLEOTIDE SEQUENCE [LARGE SCALE GENOMIC DNA]</scope>
    <source>
        <strain evidence="2 3">IP3-3</strain>
    </source>
</reference>
<dbReference type="Proteomes" id="UP000053947">
    <property type="component" value="Unassembled WGS sequence"/>
</dbReference>
<proteinExistence type="predicted"/>
<sequence length="38" mass="4649">MDSWEQWVVVFLVGWAVVHSFIDWQMKKKVDELEKKVK</sequence>
<organism evidence="2 3">
    <name type="scientific">Dehalogenimonas alkenigignens</name>
    <dbReference type="NCBI Taxonomy" id="1217799"/>
    <lineage>
        <taxon>Bacteria</taxon>
        <taxon>Bacillati</taxon>
        <taxon>Chloroflexota</taxon>
        <taxon>Dehalococcoidia</taxon>
        <taxon>Dehalococcoidales</taxon>
        <taxon>Dehalococcoidaceae</taxon>
        <taxon>Dehalogenimonas</taxon>
    </lineage>
</organism>
<feature type="transmembrane region" description="Helical" evidence="1">
    <location>
        <begin position="6"/>
        <end position="26"/>
    </location>
</feature>